<name>A0ABQ3BSC9_9ACTN</name>
<evidence type="ECO:0000313" key="3">
    <source>
        <dbReference type="Proteomes" id="UP000624183"/>
    </source>
</evidence>
<evidence type="ECO:0000256" key="1">
    <source>
        <dbReference type="SAM" id="MobiDB-lite"/>
    </source>
</evidence>
<protein>
    <submittedName>
        <fullName evidence="2">Uncharacterized protein</fullName>
    </submittedName>
</protein>
<sequence>MRSHIDLRERQGPLDRGRGPRKPGGPRGSRPAPTTQATWGVHAHLLGLEYRYTAVVGVNDLALPNPSAATPQKLDQPEHEAALAAEAACCSPPDEPLSPGCGHGLLTRCPVIDTLPTREGVLGPPKRSRITGRVM</sequence>
<comment type="caution">
    <text evidence="2">The sequence shown here is derived from an EMBL/GenBank/DDBJ whole genome shotgun (WGS) entry which is preliminary data.</text>
</comment>
<keyword evidence="3" id="KW-1185">Reference proteome</keyword>
<evidence type="ECO:0000313" key="2">
    <source>
        <dbReference type="EMBL" id="GGZ55989.1"/>
    </source>
</evidence>
<accession>A0ABQ3BSC9</accession>
<organism evidence="2 3">
    <name type="scientific">Streptomyces rubiginosohelvolus</name>
    <dbReference type="NCBI Taxonomy" id="67362"/>
    <lineage>
        <taxon>Bacteria</taxon>
        <taxon>Bacillati</taxon>
        <taxon>Actinomycetota</taxon>
        <taxon>Actinomycetes</taxon>
        <taxon>Kitasatosporales</taxon>
        <taxon>Streptomycetaceae</taxon>
        <taxon>Streptomyces</taxon>
    </lineage>
</organism>
<dbReference type="EMBL" id="BMUW01000005">
    <property type="protein sequence ID" value="GGZ55989.1"/>
    <property type="molecule type" value="Genomic_DNA"/>
</dbReference>
<gene>
    <name evidence="2" type="ORF">GCM10010328_33440</name>
</gene>
<feature type="region of interest" description="Disordered" evidence="1">
    <location>
        <begin position="1"/>
        <end position="38"/>
    </location>
</feature>
<feature type="compositionally biased region" description="Basic and acidic residues" evidence="1">
    <location>
        <begin position="1"/>
        <end position="18"/>
    </location>
</feature>
<reference evidence="3" key="1">
    <citation type="journal article" date="2019" name="Int. J. Syst. Evol. Microbiol.">
        <title>The Global Catalogue of Microorganisms (GCM) 10K type strain sequencing project: providing services to taxonomists for standard genome sequencing and annotation.</title>
        <authorList>
            <consortium name="The Broad Institute Genomics Platform"/>
            <consortium name="The Broad Institute Genome Sequencing Center for Infectious Disease"/>
            <person name="Wu L."/>
            <person name="Ma J."/>
        </authorList>
    </citation>
    <scope>NUCLEOTIDE SEQUENCE [LARGE SCALE GENOMIC DNA]</scope>
    <source>
        <strain evidence="3">JCM 4602</strain>
    </source>
</reference>
<dbReference type="Proteomes" id="UP000624183">
    <property type="component" value="Unassembled WGS sequence"/>
</dbReference>
<proteinExistence type="predicted"/>